<accession>A0A8J7FJA1</accession>
<dbReference type="PANTHER" id="PTHR38105:SF5">
    <property type="entry name" value="OUTER MEMBRANE PROTEIN"/>
    <property type="match status" value="1"/>
</dbReference>
<evidence type="ECO:0008006" key="5">
    <source>
        <dbReference type="Google" id="ProtNLM"/>
    </source>
</evidence>
<feature type="chain" id="PRO_5035223959" description="Oligogalacturonate-specific porin" evidence="2">
    <location>
        <begin position="21"/>
        <end position="251"/>
    </location>
</feature>
<dbReference type="GO" id="GO:0015772">
    <property type="term" value="P:oligosaccharide transport"/>
    <property type="evidence" value="ECO:0007669"/>
    <property type="project" value="TreeGrafter"/>
</dbReference>
<dbReference type="GO" id="GO:0009279">
    <property type="term" value="C:cell outer membrane"/>
    <property type="evidence" value="ECO:0007669"/>
    <property type="project" value="TreeGrafter"/>
</dbReference>
<comment type="caution">
    <text evidence="3">The sequence shown here is derived from an EMBL/GenBank/DDBJ whole genome shotgun (WGS) entry which is preliminary data.</text>
</comment>
<dbReference type="AlphaFoldDB" id="A0A8J7FJA1"/>
<organism evidence="3 4">
    <name type="scientific">Chitinilyticum piscinae</name>
    <dbReference type="NCBI Taxonomy" id="2866724"/>
    <lineage>
        <taxon>Bacteria</taxon>
        <taxon>Pseudomonadati</taxon>
        <taxon>Pseudomonadota</taxon>
        <taxon>Betaproteobacteria</taxon>
        <taxon>Neisseriales</taxon>
        <taxon>Chitinibacteraceae</taxon>
        <taxon>Chitinilyticum</taxon>
    </lineage>
</organism>
<dbReference type="Pfam" id="PF06178">
    <property type="entry name" value="KdgM"/>
    <property type="match status" value="1"/>
</dbReference>
<evidence type="ECO:0000256" key="1">
    <source>
        <dbReference type="ARBA" id="ARBA00022729"/>
    </source>
</evidence>
<dbReference type="Proteomes" id="UP000604481">
    <property type="component" value="Unassembled WGS sequence"/>
</dbReference>
<keyword evidence="4" id="KW-1185">Reference proteome</keyword>
<evidence type="ECO:0000313" key="3">
    <source>
        <dbReference type="EMBL" id="MBE9608532.1"/>
    </source>
</evidence>
<dbReference type="Gene3D" id="2.40.160.40">
    <property type="entry name" value="monomeric porin ompg"/>
    <property type="match status" value="1"/>
</dbReference>
<keyword evidence="1 2" id="KW-0732">Signal</keyword>
<protein>
    <recommendedName>
        <fullName evidence="5">Oligogalacturonate-specific porin</fullName>
    </recommendedName>
</protein>
<dbReference type="InterPro" id="IPR009331">
    <property type="entry name" value="Oligogalacturonate-sp_porin"/>
</dbReference>
<reference evidence="3 4" key="1">
    <citation type="submission" date="2020-10" db="EMBL/GenBank/DDBJ databases">
        <title>The genome sequence of Chitinilyticum litopenaei 4Y14.</title>
        <authorList>
            <person name="Liu Y."/>
        </authorList>
    </citation>
    <scope>NUCLEOTIDE SEQUENCE [LARGE SCALE GENOMIC DNA]</scope>
    <source>
        <strain evidence="3 4">4Y14</strain>
    </source>
</reference>
<dbReference type="InterPro" id="IPR053713">
    <property type="entry name" value="Bact_OM_Channel_sf"/>
</dbReference>
<dbReference type="PANTHER" id="PTHR38105">
    <property type="entry name" value="OUTER MEMBRANE PROTEIN-RELATED-RELATED"/>
    <property type="match status" value="1"/>
</dbReference>
<dbReference type="RefSeq" id="WP_194115049.1">
    <property type="nucleotide sequence ID" value="NZ_JADFUA010000002.1"/>
</dbReference>
<name>A0A8J7FJA1_9NEIS</name>
<dbReference type="GO" id="GO:0015288">
    <property type="term" value="F:porin activity"/>
    <property type="evidence" value="ECO:0007669"/>
    <property type="project" value="TreeGrafter"/>
</dbReference>
<dbReference type="EMBL" id="JADFUA010000002">
    <property type="protein sequence ID" value="MBE9608532.1"/>
    <property type="molecule type" value="Genomic_DNA"/>
</dbReference>
<proteinExistence type="predicted"/>
<evidence type="ECO:0000313" key="4">
    <source>
        <dbReference type="Proteomes" id="UP000604481"/>
    </source>
</evidence>
<sequence>MKLRLITSLLLVAAATGASAASIDYRLQYRSGAEQYQNRVLLAHDFANGIGGSVEYTVRNSSAPGEGFDAWHWNDTEYGLWYKYKLNDSLTIIPLFYYDVAHDKNEGKDDIIKPGVQLNWALAPGWRLDGRFRYEAKLAESKDLKGRLDNDNTTRTDLWLRKSFENQLDAYYNFRWDHKLNDYEYNASSSEASSNYFENNIGLGYKFTKEVRAYTELGYLGKTKDPDDKRSKNYDTVADWRLRVGVSYTFF</sequence>
<gene>
    <name evidence="3" type="ORF">INR99_04150</name>
</gene>
<evidence type="ECO:0000256" key="2">
    <source>
        <dbReference type="SAM" id="SignalP"/>
    </source>
</evidence>
<feature type="signal peptide" evidence="2">
    <location>
        <begin position="1"/>
        <end position="20"/>
    </location>
</feature>